<evidence type="ECO:0000256" key="1">
    <source>
        <dbReference type="ARBA" id="ARBA00022553"/>
    </source>
</evidence>
<dbReference type="Proteomes" id="UP000266389">
    <property type="component" value="Unassembled WGS sequence"/>
</dbReference>
<dbReference type="InterPro" id="IPR036890">
    <property type="entry name" value="HATPase_C_sf"/>
</dbReference>
<reference evidence="6 7" key="1">
    <citation type="journal article" date="2011" name="ISME J.">
        <title>Community ecology of hot spring cyanobacterial mats: predominant populations and their functional potential.</title>
        <authorList>
            <person name="Klatt C.G."/>
            <person name="Wood J.M."/>
            <person name="Rusch D.B."/>
            <person name="Bateson M.M."/>
            <person name="Hamamura N."/>
            <person name="Heidelberg J.F."/>
            <person name="Grossman A.R."/>
            <person name="Bhaya D."/>
            <person name="Cohan F.M."/>
            <person name="Kuhl M."/>
            <person name="Bryant D.A."/>
            <person name="Ward D.M."/>
        </authorList>
    </citation>
    <scope>NUCLEOTIDE SEQUENCE [LARGE SCALE GENOMIC DNA]</scope>
    <source>
        <strain evidence="6">OS</strain>
    </source>
</reference>
<dbReference type="SUPFAM" id="SSF55785">
    <property type="entry name" value="PYP-like sensor domain (PAS domain)"/>
    <property type="match status" value="1"/>
</dbReference>
<comment type="caution">
    <text evidence="6">The sequence shown here is derived from an EMBL/GenBank/DDBJ whole genome shotgun (WGS) entry which is preliminary data.</text>
</comment>
<evidence type="ECO:0000259" key="5">
    <source>
        <dbReference type="PROSITE" id="PS50110"/>
    </source>
</evidence>
<dbReference type="Gene3D" id="3.40.50.2300">
    <property type="match status" value="1"/>
</dbReference>
<dbReference type="PANTHER" id="PTHR44591:SF14">
    <property type="entry name" value="PROTEIN PILG"/>
    <property type="match status" value="1"/>
</dbReference>
<evidence type="ECO:0000256" key="2">
    <source>
        <dbReference type="ARBA" id="ARBA00023012"/>
    </source>
</evidence>
<dbReference type="InterPro" id="IPR001789">
    <property type="entry name" value="Sig_transdc_resp-reg_receiver"/>
</dbReference>
<dbReference type="EMBL" id="PHFL01000076">
    <property type="protein sequence ID" value="RFM22787.1"/>
    <property type="molecule type" value="Genomic_DNA"/>
</dbReference>
<dbReference type="PANTHER" id="PTHR44591">
    <property type="entry name" value="STRESS RESPONSE REGULATOR PROTEIN 1"/>
    <property type="match status" value="1"/>
</dbReference>
<feature type="transmembrane region" description="Helical" evidence="4">
    <location>
        <begin position="6"/>
        <end position="27"/>
    </location>
</feature>
<dbReference type="Gene3D" id="3.30.450.20">
    <property type="entry name" value="PAS domain"/>
    <property type="match status" value="1"/>
</dbReference>
<evidence type="ECO:0000313" key="6">
    <source>
        <dbReference type="EMBL" id="RFM22787.1"/>
    </source>
</evidence>
<keyword evidence="4" id="KW-0812">Transmembrane</keyword>
<dbReference type="Pfam" id="PF00072">
    <property type="entry name" value="Response_reg"/>
    <property type="match status" value="1"/>
</dbReference>
<dbReference type="AlphaFoldDB" id="A0A395LVM6"/>
<dbReference type="GO" id="GO:0000160">
    <property type="term" value="P:phosphorelay signal transduction system"/>
    <property type="evidence" value="ECO:0007669"/>
    <property type="project" value="UniProtKB-KW"/>
</dbReference>
<keyword evidence="1 3" id="KW-0597">Phosphoprotein</keyword>
<feature type="modified residue" description="4-aspartylphosphate" evidence="3">
    <location>
        <position position="496"/>
    </location>
</feature>
<dbReference type="InterPro" id="IPR011006">
    <property type="entry name" value="CheY-like_superfamily"/>
</dbReference>
<sequence>MIQHDAWLPIFLSVIVLLALISGLLYLRLHSLQQHYRHLHQRLQEQEIAEAQHQSILSHLPFFLVIHTKTEICYCNPAALLALGQTDASQVIGKPLASFVPPSEMASVTAFVESALQQSSEMPTLKKAVRFSASPDRSYLLTLMAQPFVYHQQPAVMITSTTAVSATDSRTFHDQLYALWQTHHRVETAYALISGIAHEFHSIFRAVAASLQRLRTYFSSTDASYSDIQAAETKVEHGLQTAQYILDFAQFSIASFSTFSLWSAVETAQSILEPSLSGHLSFRLMRETALDCIYGSESLLHQLILNLVTMVKGIVPSCNKVAMEVCSPSCIALPSFFGSPDLKQYVALKIGDTSTHADLPITAPDPAIFAKECSPSLGLSLLVACHIMKLHNGTLGVQYEPQRRLHFTLLFPLAGSACSPPEDTAYRSPALPVKIKPSKSSNRGTILVVDDEQYLCDIISRVLHSAGYIPLTATSSHDALRLLAEKDYDVDLCIFDLTMPDMNGEELFRHVRQQAPQMPVIITSGSVEPAYQHRLQMSGVASLIIKPFKLQTLLDTIDSILQD</sequence>
<dbReference type="SUPFAM" id="SSF55874">
    <property type="entry name" value="ATPase domain of HSP90 chaperone/DNA topoisomerase II/histidine kinase"/>
    <property type="match status" value="1"/>
</dbReference>
<name>A0A395LVM6_9BACT</name>
<feature type="domain" description="Response regulatory" evidence="5">
    <location>
        <begin position="445"/>
        <end position="561"/>
    </location>
</feature>
<dbReference type="CDD" id="cd00156">
    <property type="entry name" value="REC"/>
    <property type="match status" value="1"/>
</dbReference>
<proteinExistence type="predicted"/>
<dbReference type="InterPro" id="IPR035965">
    <property type="entry name" value="PAS-like_dom_sf"/>
</dbReference>
<evidence type="ECO:0000313" key="7">
    <source>
        <dbReference type="Proteomes" id="UP000266389"/>
    </source>
</evidence>
<dbReference type="SMART" id="SM00091">
    <property type="entry name" value="PAS"/>
    <property type="match status" value="1"/>
</dbReference>
<protein>
    <submittedName>
        <fullName evidence="6">Response regulator</fullName>
    </submittedName>
</protein>
<evidence type="ECO:0000256" key="4">
    <source>
        <dbReference type="SAM" id="Phobius"/>
    </source>
</evidence>
<accession>A0A395LVM6</accession>
<dbReference type="InterPro" id="IPR000014">
    <property type="entry name" value="PAS"/>
</dbReference>
<dbReference type="PROSITE" id="PS50110">
    <property type="entry name" value="RESPONSE_REGULATORY"/>
    <property type="match status" value="1"/>
</dbReference>
<evidence type="ECO:0000256" key="3">
    <source>
        <dbReference type="PROSITE-ProRule" id="PRU00169"/>
    </source>
</evidence>
<dbReference type="CDD" id="cd00130">
    <property type="entry name" value="PAS"/>
    <property type="match status" value="1"/>
</dbReference>
<organism evidence="6 7">
    <name type="scientific">Candidatus Thermochlorobacter aerophilus</name>
    <dbReference type="NCBI Taxonomy" id="1868324"/>
    <lineage>
        <taxon>Bacteria</taxon>
        <taxon>Pseudomonadati</taxon>
        <taxon>Chlorobiota</taxon>
        <taxon>Chlorobiia</taxon>
        <taxon>Chlorobiales</taxon>
        <taxon>Candidatus Thermochlorobacteriaceae</taxon>
        <taxon>Candidatus Thermochlorobacter</taxon>
    </lineage>
</organism>
<gene>
    <name evidence="6" type="ORF">D0433_14400</name>
</gene>
<keyword evidence="4" id="KW-1133">Transmembrane helix</keyword>
<keyword evidence="2" id="KW-0902">Two-component regulatory system</keyword>
<dbReference type="SMART" id="SM00448">
    <property type="entry name" value="REC"/>
    <property type="match status" value="1"/>
</dbReference>
<dbReference type="SUPFAM" id="SSF52172">
    <property type="entry name" value="CheY-like"/>
    <property type="match status" value="1"/>
</dbReference>
<keyword evidence="4" id="KW-0472">Membrane</keyword>
<dbReference type="InterPro" id="IPR050595">
    <property type="entry name" value="Bact_response_regulator"/>
</dbReference>